<dbReference type="PANTHER" id="PTHR33284">
    <property type="entry name" value="RIBOSOMAL PROTEIN L25/GLN-TRNA SYNTHETASE, ANTI-CODON-BINDING DOMAIN-CONTAINING PROTEIN"/>
    <property type="match status" value="1"/>
</dbReference>
<comment type="function">
    <text evidence="5">This is one of the proteins that binds to the 5S RNA in the ribosome where it forms part of the central protuberance.</text>
</comment>
<dbReference type="InterPro" id="IPR011035">
    <property type="entry name" value="Ribosomal_bL25/Gln-tRNA_synth"/>
</dbReference>
<keyword evidence="4 5" id="KW-0687">Ribonucleoprotein</keyword>
<dbReference type="InterPro" id="IPR020930">
    <property type="entry name" value="Ribosomal_uL5_bac-type"/>
</dbReference>
<dbReference type="RefSeq" id="WP_163119003.1">
    <property type="nucleotide sequence ID" value="NZ_CP047588.1"/>
</dbReference>
<keyword evidence="1 5" id="KW-0699">rRNA-binding</keyword>
<dbReference type="HAMAP" id="MF_01336">
    <property type="entry name" value="Ribosomal_bL25"/>
    <property type="match status" value="1"/>
</dbReference>
<dbReference type="Pfam" id="PF01386">
    <property type="entry name" value="Ribosomal_L25p"/>
    <property type="match status" value="1"/>
</dbReference>
<dbReference type="AlphaFoldDB" id="A0A6C1FF66"/>
<evidence type="ECO:0000256" key="2">
    <source>
        <dbReference type="ARBA" id="ARBA00022884"/>
    </source>
</evidence>
<protein>
    <recommendedName>
        <fullName evidence="5">Large ribosomal subunit protein bL25</fullName>
    </recommendedName>
</protein>
<feature type="domain" description="Large ribosomal subunit protein bL25 L25" evidence="6">
    <location>
        <begin position="4"/>
        <end position="91"/>
    </location>
</feature>
<dbReference type="GO" id="GO:0008097">
    <property type="term" value="F:5S rRNA binding"/>
    <property type="evidence" value="ECO:0007669"/>
    <property type="project" value="InterPro"/>
</dbReference>
<dbReference type="CDD" id="cd00495">
    <property type="entry name" value="Ribosomal_L25_TL5_CTC"/>
    <property type="match status" value="1"/>
</dbReference>
<evidence type="ECO:0000313" key="7">
    <source>
        <dbReference type="EMBL" id="QIE01882.1"/>
    </source>
</evidence>
<evidence type="ECO:0000256" key="5">
    <source>
        <dbReference type="HAMAP-Rule" id="MF_01336"/>
    </source>
</evidence>
<comment type="subunit">
    <text evidence="5">Part of the 50S ribosomal subunit; part of the 5S rRNA/L5/L18/L25 subcomplex. Contacts the 5S rRNA. Binds to the 5S rRNA independently of L5 and L18.</text>
</comment>
<keyword evidence="3 5" id="KW-0689">Ribosomal protein</keyword>
<evidence type="ECO:0000259" key="6">
    <source>
        <dbReference type="Pfam" id="PF01386"/>
    </source>
</evidence>
<dbReference type="InterPro" id="IPR029751">
    <property type="entry name" value="Ribosomal_L25_dom"/>
</dbReference>
<dbReference type="GO" id="GO:0022625">
    <property type="term" value="C:cytosolic large ribosomal subunit"/>
    <property type="evidence" value="ECO:0007669"/>
    <property type="project" value="TreeGrafter"/>
</dbReference>
<dbReference type="Proteomes" id="UP000502958">
    <property type="component" value="Chromosome"/>
</dbReference>
<dbReference type="GO" id="GO:0006412">
    <property type="term" value="P:translation"/>
    <property type="evidence" value="ECO:0007669"/>
    <property type="project" value="UniProtKB-UniRule"/>
</dbReference>
<evidence type="ECO:0000313" key="8">
    <source>
        <dbReference type="Proteomes" id="UP000502958"/>
    </source>
</evidence>
<evidence type="ECO:0000256" key="4">
    <source>
        <dbReference type="ARBA" id="ARBA00023274"/>
    </source>
</evidence>
<dbReference type="InterPro" id="IPR020055">
    <property type="entry name" value="Ribosomal_bL25_short"/>
</dbReference>
<dbReference type="EMBL" id="CP047588">
    <property type="protein sequence ID" value="QIE01882.1"/>
    <property type="molecule type" value="Genomic_DNA"/>
</dbReference>
<evidence type="ECO:0000256" key="1">
    <source>
        <dbReference type="ARBA" id="ARBA00022730"/>
    </source>
</evidence>
<dbReference type="SUPFAM" id="SSF50715">
    <property type="entry name" value="Ribosomal protein L25-like"/>
    <property type="match status" value="1"/>
</dbReference>
<sequence>MLTLTAEIRNNKGKSVSRRLRMHNKCPGIVYGINKNSILLTLDHNSLFNLQKKSEFYNENILLLINNQEYIVKVHLIQRHSFKLKLLHIDFIYV</sequence>
<dbReference type="Gene3D" id="2.40.240.10">
    <property type="entry name" value="Ribosomal Protein L25, Chain P"/>
    <property type="match status" value="1"/>
</dbReference>
<dbReference type="InterPro" id="IPR020056">
    <property type="entry name" value="Rbsml_bL25/Gln-tRNA_synth_N"/>
</dbReference>
<gene>
    <name evidence="5 7" type="primary">rplY</name>
    <name evidence="7" type="ORF">GUU85_00635</name>
</gene>
<proteinExistence type="inferred from homology"/>
<name>A0A6C1FF66_BUCUN</name>
<comment type="similarity">
    <text evidence="5">Belongs to the bacterial ribosomal protein bL25 family.</text>
</comment>
<dbReference type="FunFam" id="2.40.240.10:FF:000002">
    <property type="entry name" value="50S ribosomal protein L25"/>
    <property type="match status" value="1"/>
</dbReference>
<reference evidence="7 8" key="1">
    <citation type="submission" date="2020-01" db="EMBL/GenBank/DDBJ databases">
        <title>Complete genome of Buchnera aphidicola isolated from Chaitophorus populeti.</title>
        <authorList>
            <person name="Park J."/>
            <person name="Xi H."/>
        </authorList>
    </citation>
    <scope>NUCLEOTIDE SEQUENCE [LARGE SCALE GENOMIC DNA]</scope>
    <source>
        <strain evidence="7 8">UsonBac</strain>
    </source>
</reference>
<accession>A0A6C1FF66</accession>
<dbReference type="NCBIfam" id="NF004612">
    <property type="entry name" value="PRK05943.1"/>
    <property type="match status" value="1"/>
</dbReference>
<dbReference type="PANTHER" id="PTHR33284:SF1">
    <property type="entry name" value="RIBOSOMAL PROTEIN L25_GLN-TRNA SYNTHETASE, ANTI-CODON-BINDING DOMAIN-CONTAINING PROTEIN"/>
    <property type="match status" value="1"/>
</dbReference>
<evidence type="ECO:0000256" key="3">
    <source>
        <dbReference type="ARBA" id="ARBA00022980"/>
    </source>
</evidence>
<dbReference type="GO" id="GO:0003735">
    <property type="term" value="F:structural constituent of ribosome"/>
    <property type="evidence" value="ECO:0007669"/>
    <property type="project" value="InterPro"/>
</dbReference>
<keyword evidence="2 5" id="KW-0694">RNA-binding</keyword>
<organism evidence="7 8">
    <name type="scientific">Buchnera aphidicola subsp. Uroleucon sonchi</name>
    <dbReference type="NCBI Taxonomy" id="118118"/>
    <lineage>
        <taxon>Bacteria</taxon>
        <taxon>Pseudomonadati</taxon>
        <taxon>Pseudomonadota</taxon>
        <taxon>Gammaproteobacteria</taxon>
        <taxon>Enterobacterales</taxon>
        <taxon>Erwiniaceae</taxon>
        <taxon>Buchnera</taxon>
    </lineage>
</organism>